<evidence type="ECO:0000313" key="1">
    <source>
        <dbReference type="EMBL" id="KAK0507050.1"/>
    </source>
</evidence>
<accession>A0AA39QS45</accession>
<reference evidence="1" key="1">
    <citation type="submission" date="2023-03" db="EMBL/GenBank/DDBJ databases">
        <title>Complete genome of Cladonia borealis.</title>
        <authorList>
            <person name="Park H."/>
        </authorList>
    </citation>
    <scope>NUCLEOTIDE SEQUENCE</scope>
    <source>
        <strain evidence="1">ANT050790</strain>
    </source>
</reference>
<dbReference type="AlphaFoldDB" id="A0AA39QS45"/>
<gene>
    <name evidence="1" type="ORF">JMJ35_010508</name>
</gene>
<proteinExistence type="predicted"/>
<dbReference type="Proteomes" id="UP001166286">
    <property type="component" value="Unassembled WGS sequence"/>
</dbReference>
<organism evidence="1 2">
    <name type="scientific">Cladonia borealis</name>
    <dbReference type="NCBI Taxonomy" id="184061"/>
    <lineage>
        <taxon>Eukaryota</taxon>
        <taxon>Fungi</taxon>
        <taxon>Dikarya</taxon>
        <taxon>Ascomycota</taxon>
        <taxon>Pezizomycotina</taxon>
        <taxon>Lecanoromycetes</taxon>
        <taxon>OSLEUM clade</taxon>
        <taxon>Lecanoromycetidae</taxon>
        <taxon>Lecanorales</taxon>
        <taxon>Lecanorineae</taxon>
        <taxon>Cladoniaceae</taxon>
        <taxon>Cladonia</taxon>
    </lineage>
</organism>
<dbReference type="InterPro" id="IPR029063">
    <property type="entry name" value="SAM-dependent_MTases_sf"/>
</dbReference>
<protein>
    <submittedName>
        <fullName evidence="1">Uncharacterized protein</fullName>
    </submittedName>
</protein>
<sequence>MRFIIPSQRNATLKPGYPNIIVDGVVIPDKDIPMAAAQLDITMTYTVAVKERTEWQWQAVMDSTGLVIEQIRTKTQEEDSIMILMLKLAEH</sequence>
<evidence type="ECO:0000313" key="2">
    <source>
        <dbReference type="Proteomes" id="UP001166286"/>
    </source>
</evidence>
<dbReference type="EMBL" id="JAFEKC020000025">
    <property type="protein sequence ID" value="KAK0507050.1"/>
    <property type="molecule type" value="Genomic_DNA"/>
</dbReference>
<dbReference type="Gene3D" id="3.40.50.150">
    <property type="entry name" value="Vaccinia Virus protein VP39"/>
    <property type="match status" value="1"/>
</dbReference>
<name>A0AA39QS45_9LECA</name>
<comment type="caution">
    <text evidence="1">The sequence shown here is derived from an EMBL/GenBank/DDBJ whole genome shotgun (WGS) entry which is preliminary data.</text>
</comment>
<keyword evidence="2" id="KW-1185">Reference proteome</keyword>